<evidence type="ECO:0000313" key="3">
    <source>
        <dbReference type="Proteomes" id="UP000183107"/>
    </source>
</evidence>
<dbReference type="SUPFAM" id="SSF51735">
    <property type="entry name" value="NAD(P)-binding Rossmann-fold domains"/>
    <property type="match status" value="1"/>
</dbReference>
<dbReference type="InterPro" id="IPR036291">
    <property type="entry name" value="NAD(P)-bd_dom_sf"/>
</dbReference>
<proteinExistence type="predicted"/>
<dbReference type="PANTHER" id="PTHR12126">
    <property type="entry name" value="NADH-UBIQUINONE OXIDOREDUCTASE 39 KDA SUBUNIT-RELATED"/>
    <property type="match status" value="1"/>
</dbReference>
<dbReference type="PANTHER" id="PTHR12126:SF11">
    <property type="entry name" value="NADH DEHYDROGENASE [UBIQUINONE] 1 ALPHA SUBCOMPLEX SUBUNIT 9, MITOCHONDRIAL"/>
    <property type="match status" value="1"/>
</dbReference>
<dbReference type="OrthoDB" id="5565437at2"/>
<dbReference type="Proteomes" id="UP000183107">
    <property type="component" value="Unassembled WGS sequence"/>
</dbReference>
<organism evidence="2 3">
    <name type="scientific">Nitrosospira briensis</name>
    <dbReference type="NCBI Taxonomy" id="35799"/>
    <lineage>
        <taxon>Bacteria</taxon>
        <taxon>Pseudomonadati</taxon>
        <taxon>Pseudomonadota</taxon>
        <taxon>Betaproteobacteria</taxon>
        <taxon>Nitrosomonadales</taxon>
        <taxon>Nitrosomonadaceae</taxon>
        <taxon>Nitrosospira</taxon>
    </lineage>
</organism>
<evidence type="ECO:0000259" key="1">
    <source>
        <dbReference type="Pfam" id="PF01370"/>
    </source>
</evidence>
<reference evidence="3" key="1">
    <citation type="submission" date="2016-10" db="EMBL/GenBank/DDBJ databases">
        <authorList>
            <person name="Varghese N."/>
        </authorList>
    </citation>
    <scope>NUCLEOTIDE SEQUENCE [LARGE SCALE GENOMIC DNA]</scope>
    <source>
        <strain evidence="3">Nsp8</strain>
    </source>
</reference>
<accession>A0A1I5C619</accession>
<dbReference type="RefSeq" id="WP_074797014.1">
    <property type="nucleotide sequence ID" value="NZ_FOVJ01000003.1"/>
</dbReference>
<dbReference type="InterPro" id="IPR001509">
    <property type="entry name" value="Epimerase_deHydtase"/>
</dbReference>
<dbReference type="InterPro" id="IPR051207">
    <property type="entry name" value="ComplexI_NDUFA9_subunit"/>
</dbReference>
<evidence type="ECO:0000313" key="2">
    <source>
        <dbReference type="EMBL" id="SFN82377.1"/>
    </source>
</evidence>
<protein>
    <submittedName>
        <fullName evidence="2">Nucleoside-diphosphate-sugar epimerase</fullName>
    </submittedName>
</protein>
<dbReference type="AlphaFoldDB" id="A0A1I5C619"/>
<dbReference type="Pfam" id="PF01370">
    <property type="entry name" value="Epimerase"/>
    <property type="match status" value="2"/>
</dbReference>
<dbReference type="EMBL" id="FOVJ01000003">
    <property type="protein sequence ID" value="SFN82377.1"/>
    <property type="molecule type" value="Genomic_DNA"/>
</dbReference>
<name>A0A1I5C619_9PROT</name>
<dbReference type="GO" id="GO:0044877">
    <property type="term" value="F:protein-containing complex binding"/>
    <property type="evidence" value="ECO:0007669"/>
    <property type="project" value="TreeGrafter"/>
</dbReference>
<keyword evidence="3" id="KW-1185">Reference proteome</keyword>
<dbReference type="Gene3D" id="3.40.50.720">
    <property type="entry name" value="NAD(P)-binding Rossmann-like Domain"/>
    <property type="match status" value="1"/>
</dbReference>
<feature type="domain" description="NAD-dependent epimerase/dehydratase" evidence="1">
    <location>
        <begin position="10"/>
        <end position="77"/>
    </location>
</feature>
<sequence length="303" mass="33782">MPESASSLKIIVTGATSIIGHYLLPRLMNAGYEVHAISRGGEKNPAATGNTLIWHQADIIHPEQLPGVKARALIHLAPLWLLPKLLPVLNTCRIKRVIGFGSTSLFSKANSPDPCERELTVRFSKAEEAIRHHCGIAQTNWTVFRPTLVYDGVRDKNIKRIASFIRRYGFFPLVGEAAGLRQPVHADDLAEACLLALEQPATFNRAYNLSGGETLTYRQMVERIFSSLGKPARFIILPPWMFRGAIRAMTFLPGKRGMTPEMATRMNADLCFKHADATRDFGFLPRPFLPYAKTCRSSPDGWK</sequence>
<gene>
    <name evidence="2" type="ORF">SAMN05216386_1978</name>
</gene>
<feature type="domain" description="NAD-dependent epimerase/dehydratase" evidence="1">
    <location>
        <begin position="85"/>
        <end position="209"/>
    </location>
</feature>